<evidence type="ECO:0000313" key="9">
    <source>
        <dbReference type="Proteomes" id="UP000033428"/>
    </source>
</evidence>
<evidence type="ECO:0000256" key="4">
    <source>
        <dbReference type="ARBA" id="ARBA00023002"/>
    </source>
</evidence>
<evidence type="ECO:0000256" key="3">
    <source>
        <dbReference type="ARBA" id="ARBA00022723"/>
    </source>
</evidence>
<dbReference type="Gene3D" id="3.40.718.10">
    <property type="entry name" value="Isopropylmalate Dehydrogenase"/>
    <property type="match status" value="1"/>
</dbReference>
<dbReference type="PANTHER" id="PTHR43275:SF1">
    <property type="entry name" value="D-MALATE DEHYDROGENASE [DECARBOXYLATING]"/>
    <property type="match status" value="1"/>
</dbReference>
<accession>A0A0F0CN81</accession>
<evidence type="ECO:0000256" key="1">
    <source>
        <dbReference type="ARBA" id="ARBA00001936"/>
    </source>
</evidence>
<keyword evidence="9" id="KW-1185">Reference proteome</keyword>
<comment type="caution">
    <text evidence="8">The sequence shown here is derived from an EMBL/GenBank/DDBJ whole genome shotgun (WGS) entry which is preliminary data.</text>
</comment>
<evidence type="ECO:0000256" key="6">
    <source>
        <dbReference type="ARBA" id="ARBA00023211"/>
    </source>
</evidence>
<reference evidence="8 9" key="1">
    <citation type="submission" date="2015-02" db="EMBL/GenBank/DDBJ databases">
        <title>Single-cell genomics of uncultivated deep-branching MTB reveals a conserved set of magnetosome genes.</title>
        <authorList>
            <person name="Kolinko S."/>
            <person name="Richter M."/>
            <person name="Glockner F.O."/>
            <person name="Brachmann A."/>
            <person name="Schuler D."/>
        </authorList>
    </citation>
    <scope>NUCLEOTIDE SEQUENCE [LARGE SCALE GENOMIC DNA]</scope>
    <source>
        <strain evidence="8">SKK-01</strain>
    </source>
</reference>
<keyword evidence="3" id="KW-0479">Metal-binding</keyword>
<keyword evidence="6" id="KW-0464">Manganese</keyword>
<organism evidence="8 9">
    <name type="scientific">Candidatus Omnitrophus magneticus</name>
    <dbReference type="NCBI Taxonomy" id="1609969"/>
    <lineage>
        <taxon>Bacteria</taxon>
        <taxon>Pseudomonadati</taxon>
        <taxon>Candidatus Omnitrophota</taxon>
        <taxon>Candidatus Omnitrophus</taxon>
    </lineage>
</organism>
<dbReference type="AlphaFoldDB" id="A0A0F0CN81"/>
<dbReference type="PATRIC" id="fig|1609969.3.peg.1527"/>
<evidence type="ECO:0000259" key="7">
    <source>
        <dbReference type="SMART" id="SM01329"/>
    </source>
</evidence>
<dbReference type="GO" id="GO:0000287">
    <property type="term" value="F:magnesium ion binding"/>
    <property type="evidence" value="ECO:0007669"/>
    <property type="project" value="InterPro"/>
</dbReference>
<dbReference type="PROSITE" id="PS00470">
    <property type="entry name" value="IDH_IMDH"/>
    <property type="match status" value="1"/>
</dbReference>
<dbReference type="NCBIfam" id="NF002898">
    <property type="entry name" value="PRK03437.1"/>
    <property type="match status" value="1"/>
</dbReference>
<dbReference type="InterPro" id="IPR019818">
    <property type="entry name" value="IsoCit/isopropylmalate_DH_CS"/>
</dbReference>
<dbReference type="EMBL" id="JYNY01000283">
    <property type="protein sequence ID" value="KJJ84707.1"/>
    <property type="molecule type" value="Genomic_DNA"/>
</dbReference>
<name>A0A0F0CN81_9BACT</name>
<comment type="cofactor">
    <cofactor evidence="1">
        <name>Mn(2+)</name>
        <dbReference type="ChEBI" id="CHEBI:29035"/>
    </cofactor>
</comment>
<dbReference type="InterPro" id="IPR050501">
    <property type="entry name" value="ICDH/IPMDH"/>
</dbReference>
<dbReference type="Proteomes" id="UP000033428">
    <property type="component" value="Unassembled WGS sequence"/>
</dbReference>
<proteinExistence type="predicted"/>
<evidence type="ECO:0000313" key="8">
    <source>
        <dbReference type="EMBL" id="KJJ84707.1"/>
    </source>
</evidence>
<protein>
    <submittedName>
        <fullName evidence="8">3-isopropylmalate dehydrogenase</fullName>
    </submittedName>
</protein>
<dbReference type="GO" id="GO:0051287">
    <property type="term" value="F:NAD binding"/>
    <property type="evidence" value="ECO:0007669"/>
    <property type="project" value="InterPro"/>
</dbReference>
<dbReference type="PANTHER" id="PTHR43275">
    <property type="entry name" value="D-MALATE DEHYDROGENASE [DECARBOXYLATING]"/>
    <property type="match status" value="1"/>
</dbReference>
<sequence>MYKIAVIPGDGTGPEVIREGCKVLSAVSNKMGFKLEFTKFDLSGERYLKTGALLLDEELEELKKYDAIYFGAIGHPDIKPGILERGVLLKLRFELDQYINLRPVKLYPNVYTPIKDKGPNDIDFVVVRENTEGLYTGTGGIMKKGTPDEVAIQTSINTRKGVERCIRFAYEYTRKRDKKKRLTLCGKTNVLTYAFDLWDRVFNEIGKKYYPEIERDYVHVDALTLYMIEKPEFYDVIVTDNMFGDIITDLAAIIQGGLGIASGGNLNPEGLSMFEPIGGTAPKHTGKNEINPLAAIGSGAMMLDFLGEEKAAKAIEAAIIKVTPKMKSMRAAEMGYTTQEVGDLVVKEL</sequence>
<dbReference type="Pfam" id="PF00180">
    <property type="entry name" value="Iso_dh"/>
    <property type="match status" value="1"/>
</dbReference>
<dbReference type="SMART" id="SM01329">
    <property type="entry name" value="Iso_dh"/>
    <property type="match status" value="1"/>
</dbReference>
<feature type="domain" description="Isopropylmalate dehydrogenase-like" evidence="7">
    <location>
        <begin position="3"/>
        <end position="345"/>
    </location>
</feature>
<evidence type="ECO:0000256" key="2">
    <source>
        <dbReference type="ARBA" id="ARBA00001946"/>
    </source>
</evidence>
<gene>
    <name evidence="8" type="ORF">OMAG_001428</name>
</gene>
<keyword evidence="5" id="KW-0520">NAD</keyword>
<dbReference type="GO" id="GO:0016616">
    <property type="term" value="F:oxidoreductase activity, acting on the CH-OH group of donors, NAD or NADP as acceptor"/>
    <property type="evidence" value="ECO:0007669"/>
    <property type="project" value="InterPro"/>
</dbReference>
<evidence type="ECO:0000256" key="5">
    <source>
        <dbReference type="ARBA" id="ARBA00023027"/>
    </source>
</evidence>
<comment type="cofactor">
    <cofactor evidence="2">
        <name>Mg(2+)</name>
        <dbReference type="ChEBI" id="CHEBI:18420"/>
    </cofactor>
</comment>
<dbReference type="SUPFAM" id="SSF53659">
    <property type="entry name" value="Isocitrate/Isopropylmalate dehydrogenase-like"/>
    <property type="match status" value="1"/>
</dbReference>
<keyword evidence="4" id="KW-0560">Oxidoreductase</keyword>
<dbReference type="InterPro" id="IPR024084">
    <property type="entry name" value="IsoPropMal-DH-like_dom"/>
</dbReference>